<gene>
    <name evidence="9" type="ORF">Q4Q35_05080</name>
</gene>
<evidence type="ECO:0000256" key="5">
    <source>
        <dbReference type="ARBA" id="ARBA00022989"/>
    </source>
</evidence>
<keyword evidence="3 9" id="KW-0808">Transferase</keyword>
<feature type="transmembrane region" description="Helical" evidence="7">
    <location>
        <begin position="102"/>
        <end position="120"/>
    </location>
</feature>
<dbReference type="GO" id="GO:0016740">
    <property type="term" value="F:transferase activity"/>
    <property type="evidence" value="ECO:0007669"/>
    <property type="project" value="UniProtKB-KW"/>
</dbReference>
<dbReference type="Pfam" id="PF00884">
    <property type="entry name" value="Sulfatase"/>
    <property type="match status" value="1"/>
</dbReference>
<sequence>MYLIHIILLQFSISGYIYLVTFNKWLFRFVFIPIFFILSLFSYWVYTQDISVTNALIQIVLETKSTIAIDLISIPFVIFIMITLSLIILINRFYNKLFPFKFNIPFLIITIISIYSFTLVESKRVNTLKSRLPYSVFFGLKDYLKKEKYTFNDIKDGARSNIDSLKIVLVLGETVRADHLQLNGYNRETTPFLSKRKNIVSFNNIYTPHTYTASSLPTMITSASVYDKSLDSITSVFDVFNKCNYQTVWFGNQELERSYASIVKTNKKVVLVDSLRSYLSFKKAFDEELLKPFRSSFSNGKNKSLFTLHMMGSHWWYENRYKDAQRKFKPVIDSKHIPSLSKEQMINSYDNTIVYLDYFLEKLIKTIEQQDYPTVLIYISDHGEALGEDGKWLHGQNKRACMNPAMVLWFSNRFIKNYPLKVEAIRKNKYSHFTTDILYHSLLDLLEVKKVDYQLKESVFQNPLNKSIDTIY</sequence>
<dbReference type="RefSeq" id="WP_303276860.1">
    <property type="nucleotide sequence ID" value="NZ_JAUOEK010000066.1"/>
</dbReference>
<dbReference type="InterPro" id="IPR000917">
    <property type="entry name" value="Sulfatase_N"/>
</dbReference>
<keyword evidence="6 7" id="KW-0472">Membrane</keyword>
<proteinExistence type="predicted"/>
<keyword evidence="5 7" id="KW-1133">Transmembrane helix</keyword>
<evidence type="ECO:0000256" key="3">
    <source>
        <dbReference type="ARBA" id="ARBA00022679"/>
    </source>
</evidence>
<evidence type="ECO:0000256" key="4">
    <source>
        <dbReference type="ARBA" id="ARBA00022692"/>
    </source>
</evidence>
<dbReference type="PANTHER" id="PTHR30443">
    <property type="entry name" value="INNER MEMBRANE PROTEIN"/>
    <property type="match status" value="1"/>
</dbReference>
<dbReference type="InterPro" id="IPR040423">
    <property type="entry name" value="PEA_transferase"/>
</dbReference>
<dbReference type="Proteomes" id="UP001176883">
    <property type="component" value="Unassembled WGS sequence"/>
</dbReference>
<dbReference type="SUPFAM" id="SSF53649">
    <property type="entry name" value="Alkaline phosphatase-like"/>
    <property type="match status" value="1"/>
</dbReference>
<comment type="caution">
    <text evidence="9">The sequence shown here is derived from an EMBL/GenBank/DDBJ whole genome shotgun (WGS) entry which is preliminary data.</text>
</comment>
<keyword evidence="4 7" id="KW-0812">Transmembrane</keyword>
<keyword evidence="2" id="KW-1003">Cell membrane</keyword>
<dbReference type="PANTHER" id="PTHR30443:SF0">
    <property type="entry name" value="PHOSPHOETHANOLAMINE TRANSFERASE EPTA"/>
    <property type="match status" value="1"/>
</dbReference>
<dbReference type="Gene3D" id="3.40.720.10">
    <property type="entry name" value="Alkaline Phosphatase, subunit A"/>
    <property type="match status" value="1"/>
</dbReference>
<evidence type="ECO:0000313" key="9">
    <source>
        <dbReference type="EMBL" id="MDO5969175.1"/>
    </source>
</evidence>
<feature type="domain" description="Sulfatase N-terminal" evidence="8">
    <location>
        <begin position="167"/>
        <end position="446"/>
    </location>
</feature>
<feature type="transmembrane region" description="Helical" evidence="7">
    <location>
        <begin position="67"/>
        <end position="90"/>
    </location>
</feature>
<dbReference type="EMBL" id="JAUOEK010000066">
    <property type="protein sequence ID" value="MDO5969175.1"/>
    <property type="molecule type" value="Genomic_DNA"/>
</dbReference>
<reference evidence="9" key="1">
    <citation type="submission" date="2023-07" db="EMBL/GenBank/DDBJ databases">
        <title>Two novel species in the genus Flavivirga.</title>
        <authorList>
            <person name="Kwon K."/>
        </authorList>
    </citation>
    <scope>NUCLEOTIDE SEQUENCE</scope>
    <source>
        <strain evidence="9">KCTC 52353</strain>
    </source>
</reference>
<comment type="subcellular location">
    <subcellularLocation>
        <location evidence="1">Cell membrane</location>
        <topology evidence="1">Multi-pass membrane protein</topology>
    </subcellularLocation>
</comment>
<dbReference type="InterPro" id="IPR017850">
    <property type="entry name" value="Alkaline_phosphatase_core_sf"/>
</dbReference>
<evidence type="ECO:0000259" key="8">
    <source>
        <dbReference type="Pfam" id="PF00884"/>
    </source>
</evidence>
<organism evidence="9 10">
    <name type="scientific">Flavivirga aquimarina</name>
    <dbReference type="NCBI Taxonomy" id="2027862"/>
    <lineage>
        <taxon>Bacteria</taxon>
        <taxon>Pseudomonadati</taxon>
        <taxon>Bacteroidota</taxon>
        <taxon>Flavobacteriia</taxon>
        <taxon>Flavobacteriales</taxon>
        <taxon>Flavobacteriaceae</taxon>
        <taxon>Flavivirga</taxon>
    </lineage>
</organism>
<evidence type="ECO:0000256" key="6">
    <source>
        <dbReference type="ARBA" id="ARBA00023136"/>
    </source>
</evidence>
<evidence type="ECO:0000256" key="7">
    <source>
        <dbReference type="SAM" id="Phobius"/>
    </source>
</evidence>
<evidence type="ECO:0000313" key="10">
    <source>
        <dbReference type="Proteomes" id="UP001176883"/>
    </source>
</evidence>
<evidence type="ECO:0000256" key="1">
    <source>
        <dbReference type="ARBA" id="ARBA00004651"/>
    </source>
</evidence>
<dbReference type="InterPro" id="IPR058130">
    <property type="entry name" value="PEA_transf_C"/>
</dbReference>
<keyword evidence="10" id="KW-1185">Reference proteome</keyword>
<protein>
    <submittedName>
        <fullName evidence="9">Phosphoethanolamine transferase</fullName>
    </submittedName>
</protein>
<name>A0ABT8W7S4_9FLAO</name>
<feature type="transmembrane region" description="Helical" evidence="7">
    <location>
        <begin position="25"/>
        <end position="46"/>
    </location>
</feature>
<evidence type="ECO:0000256" key="2">
    <source>
        <dbReference type="ARBA" id="ARBA00022475"/>
    </source>
</evidence>
<accession>A0ABT8W7S4</accession>
<dbReference type="CDD" id="cd16017">
    <property type="entry name" value="LptA"/>
    <property type="match status" value="1"/>
</dbReference>